<dbReference type="InterPro" id="IPR012854">
    <property type="entry name" value="Cu_amine_oxidase-like_N"/>
</dbReference>
<feature type="signal peptide" evidence="1">
    <location>
        <begin position="1"/>
        <end position="26"/>
    </location>
</feature>
<keyword evidence="4" id="KW-1185">Reference proteome</keyword>
<organism evidence="3 4">
    <name type="scientific">Paenibacillus spiritus</name>
    <dbReference type="NCBI Taxonomy" id="2496557"/>
    <lineage>
        <taxon>Bacteria</taxon>
        <taxon>Bacillati</taxon>
        <taxon>Bacillota</taxon>
        <taxon>Bacilli</taxon>
        <taxon>Bacillales</taxon>
        <taxon>Paenibacillaceae</taxon>
        <taxon>Paenibacillus</taxon>
    </lineage>
</organism>
<gene>
    <name evidence="3" type="ORF">F4V43_00475</name>
</gene>
<name>A0A5J5GK03_9BACL</name>
<feature type="chain" id="PRO_5023839626" evidence="1">
    <location>
        <begin position="27"/>
        <end position="397"/>
    </location>
</feature>
<keyword evidence="1" id="KW-0732">Signal</keyword>
<sequence length="397" mass="43238">MKFKGYPAAALLTCALLAGAPAAASAAPAAAAPSKTISVYIDGKPVIFASGRPYMQDGTVMVPFRGLFEQLGLKIGWNPASGKLTGTSGEVQLALAVGSNCAVVNGTVHRLAQAPVNRGGTVYIPLRLVGEATGGTVTWNGSAVRITEARSDREESALVAAQVRMFVGAYNTRIPKLLRMKVVEGSPMEAELETVEEFFAAYNLNYTVNSLEVLRIQNDEATVQTVETTTRVSGSYQPDYRDTYVYELKKVDGYWKIYKLTLQNSEVLLTQEQASASPEIPASDRSLIDATVQSYYQYLNNEDTNGLLKVFTAKSDTFRESLKRSFTEAFGTSNLAFDLTASHIYYYSLGTAAVYVELGFTDKDAGTTVQRHGMLVLSRQADGTWTIDDIYWLPSDH</sequence>
<evidence type="ECO:0000256" key="1">
    <source>
        <dbReference type="SAM" id="SignalP"/>
    </source>
</evidence>
<feature type="domain" description="Copper amine oxidase-like N-terminal" evidence="2">
    <location>
        <begin position="41"/>
        <end position="143"/>
    </location>
</feature>
<reference evidence="3 4" key="1">
    <citation type="submission" date="2019-09" db="EMBL/GenBank/DDBJ databases">
        <title>Bacillus ochoae sp. nov., Paenibacillus whitsoniae sp. nov., Paenibacillus spiritus sp. nov. Isolated from the Mars Exploration Rover during spacecraft assembly.</title>
        <authorList>
            <person name="Seuylemezian A."/>
            <person name="Vaishampayan P."/>
        </authorList>
    </citation>
    <scope>NUCLEOTIDE SEQUENCE [LARGE SCALE GENOMIC DNA]</scope>
    <source>
        <strain evidence="3 4">MER_111</strain>
    </source>
</reference>
<accession>A0A5J5GK03</accession>
<dbReference type="Gene3D" id="3.30.457.10">
    <property type="entry name" value="Copper amine oxidase-like, N-terminal domain"/>
    <property type="match status" value="1"/>
</dbReference>
<dbReference type="InterPro" id="IPR036582">
    <property type="entry name" value="Mao_N_sf"/>
</dbReference>
<dbReference type="EMBL" id="VYKK01000001">
    <property type="protein sequence ID" value="KAA9008641.1"/>
    <property type="molecule type" value="Genomic_DNA"/>
</dbReference>
<evidence type="ECO:0000259" key="2">
    <source>
        <dbReference type="Pfam" id="PF07833"/>
    </source>
</evidence>
<dbReference type="SUPFAM" id="SSF55383">
    <property type="entry name" value="Copper amine oxidase, domain N"/>
    <property type="match status" value="1"/>
</dbReference>
<dbReference type="InterPro" id="IPR032710">
    <property type="entry name" value="NTF2-like_dom_sf"/>
</dbReference>
<dbReference type="Proteomes" id="UP000367750">
    <property type="component" value="Unassembled WGS sequence"/>
</dbReference>
<evidence type="ECO:0000313" key="4">
    <source>
        <dbReference type="Proteomes" id="UP000367750"/>
    </source>
</evidence>
<comment type="caution">
    <text evidence="3">The sequence shown here is derived from an EMBL/GenBank/DDBJ whole genome shotgun (WGS) entry which is preliminary data.</text>
</comment>
<dbReference type="SUPFAM" id="SSF54427">
    <property type="entry name" value="NTF2-like"/>
    <property type="match status" value="1"/>
</dbReference>
<dbReference type="RefSeq" id="WP_150456272.1">
    <property type="nucleotide sequence ID" value="NZ_VYKK01000001.1"/>
</dbReference>
<dbReference type="Pfam" id="PF07833">
    <property type="entry name" value="Cu_amine_oxidN1"/>
    <property type="match status" value="1"/>
</dbReference>
<protein>
    <submittedName>
        <fullName evidence="3">Copper amine oxidase N-terminal domain-containing protein</fullName>
    </submittedName>
</protein>
<dbReference type="AlphaFoldDB" id="A0A5J5GK03"/>
<evidence type="ECO:0000313" key="3">
    <source>
        <dbReference type="EMBL" id="KAA9008641.1"/>
    </source>
</evidence>
<dbReference type="Gene3D" id="3.10.450.50">
    <property type="match status" value="1"/>
</dbReference>
<proteinExistence type="predicted"/>
<dbReference type="OrthoDB" id="1954422at2"/>